<dbReference type="KEGG" id="whr:OG579_20980"/>
<evidence type="ECO:0000313" key="5">
    <source>
        <dbReference type="Proteomes" id="UP001432128"/>
    </source>
</evidence>
<organism evidence="4 5">
    <name type="scientific">Williamsia herbipolensis</name>
    <dbReference type="NCBI Taxonomy" id="1603258"/>
    <lineage>
        <taxon>Bacteria</taxon>
        <taxon>Bacillati</taxon>
        <taxon>Actinomycetota</taxon>
        <taxon>Actinomycetes</taxon>
        <taxon>Mycobacteriales</taxon>
        <taxon>Nocardiaceae</taxon>
        <taxon>Williamsia</taxon>
    </lineage>
</organism>
<keyword evidence="2" id="KW-0812">Transmembrane</keyword>
<proteinExistence type="predicted"/>
<accession>A0AAU4K266</accession>
<evidence type="ECO:0000259" key="3">
    <source>
        <dbReference type="Pfam" id="PF16751"/>
    </source>
</evidence>
<reference evidence="4 5" key="1">
    <citation type="submission" date="2022-10" db="EMBL/GenBank/DDBJ databases">
        <title>The complete genomes of actinobacterial strains from the NBC collection.</title>
        <authorList>
            <person name="Joergensen T.S."/>
            <person name="Alvarez Arevalo M."/>
            <person name="Sterndorff E.B."/>
            <person name="Faurdal D."/>
            <person name="Vuksanovic O."/>
            <person name="Mourched A.-S."/>
            <person name="Charusanti P."/>
            <person name="Shaw S."/>
            <person name="Blin K."/>
            <person name="Weber T."/>
        </authorList>
    </citation>
    <scope>NUCLEOTIDE SEQUENCE [LARGE SCALE GENOMIC DNA]</scope>
    <source>
        <strain evidence="4 5">NBC_00319</strain>
    </source>
</reference>
<sequence>MTVDMEAVRADDRLLDALARNQMPGGFGADASDQQLASLLAGWRHEIDAVPMPSGPTIDEIEAEIARGGRMDSRRTAMRRLRVVAGAASVALVAFGAVTVLAQNSNPGDPLWGVKQAMFGSAASATVASADAQSNLEQAEQALSTGDKRRAAELLVEAQKKVGGMSGDDSRQRMQDWTQRLAQQVGPIPNNPLTSITNLPSISGIPPIQLPSDVTLPSIEIPSNVPDPRTLLLRPMPPKSTAPTTTTPLPSSAAPSDTTTTTTTTTPAR</sequence>
<dbReference type="EMBL" id="CP108021">
    <property type="protein sequence ID" value="WUM20127.1"/>
    <property type="molecule type" value="Genomic_DNA"/>
</dbReference>
<dbReference type="InterPro" id="IPR031928">
    <property type="entry name" value="RsdA_SigD-bd"/>
</dbReference>
<feature type="domain" description="Anti-sigma-D factor RsdA sigma factor binding region" evidence="3">
    <location>
        <begin position="4"/>
        <end position="51"/>
    </location>
</feature>
<dbReference type="Pfam" id="PF16751">
    <property type="entry name" value="RsdA_SigD_bd"/>
    <property type="match status" value="1"/>
</dbReference>
<feature type="compositionally biased region" description="Low complexity" evidence="1">
    <location>
        <begin position="241"/>
        <end position="269"/>
    </location>
</feature>
<dbReference type="AlphaFoldDB" id="A0AAU4K266"/>
<evidence type="ECO:0000256" key="1">
    <source>
        <dbReference type="SAM" id="MobiDB-lite"/>
    </source>
</evidence>
<keyword evidence="5" id="KW-1185">Reference proteome</keyword>
<keyword evidence="2" id="KW-0472">Membrane</keyword>
<evidence type="ECO:0000256" key="2">
    <source>
        <dbReference type="SAM" id="Phobius"/>
    </source>
</evidence>
<feature type="region of interest" description="Disordered" evidence="1">
    <location>
        <begin position="226"/>
        <end position="269"/>
    </location>
</feature>
<feature type="transmembrane region" description="Helical" evidence="2">
    <location>
        <begin position="81"/>
        <end position="102"/>
    </location>
</feature>
<dbReference type="Proteomes" id="UP001432128">
    <property type="component" value="Chromosome"/>
</dbReference>
<name>A0AAU4K266_9NOCA</name>
<gene>
    <name evidence="4" type="ORF">OG579_20980</name>
</gene>
<dbReference type="Gene3D" id="6.10.250.1300">
    <property type="match status" value="1"/>
</dbReference>
<dbReference type="RefSeq" id="WP_328857527.1">
    <property type="nucleotide sequence ID" value="NZ_CP108021.1"/>
</dbReference>
<protein>
    <submittedName>
        <fullName evidence="4">Anti-sigma-D factor RsdA</fullName>
    </submittedName>
</protein>
<evidence type="ECO:0000313" key="4">
    <source>
        <dbReference type="EMBL" id="WUM20127.1"/>
    </source>
</evidence>
<keyword evidence="2" id="KW-1133">Transmembrane helix</keyword>